<evidence type="ECO:0000256" key="1">
    <source>
        <dbReference type="ARBA" id="ARBA00006722"/>
    </source>
</evidence>
<gene>
    <name evidence="8" type="primary">LOC108819915</name>
</gene>
<dbReference type="OrthoDB" id="1077050at2759"/>
<dbReference type="GO" id="GO:0031640">
    <property type="term" value="P:killing of cells of another organism"/>
    <property type="evidence" value="ECO:0007669"/>
    <property type="project" value="UniProtKB-KW"/>
</dbReference>
<reference evidence="8" key="2">
    <citation type="submission" date="2025-08" db="UniProtKB">
        <authorList>
            <consortium name="RefSeq"/>
        </authorList>
    </citation>
    <scope>IDENTIFICATION</scope>
    <source>
        <tissue evidence="8">Leaf</tissue>
    </source>
</reference>
<organism evidence="7 8">
    <name type="scientific">Raphanus sativus</name>
    <name type="common">Radish</name>
    <name type="synonym">Raphanus raphanistrum var. sativus</name>
    <dbReference type="NCBI Taxonomy" id="3726"/>
    <lineage>
        <taxon>Eukaryota</taxon>
        <taxon>Viridiplantae</taxon>
        <taxon>Streptophyta</taxon>
        <taxon>Embryophyta</taxon>
        <taxon>Tracheophyta</taxon>
        <taxon>Spermatophyta</taxon>
        <taxon>Magnoliopsida</taxon>
        <taxon>eudicotyledons</taxon>
        <taxon>Gunneridae</taxon>
        <taxon>Pentapetalae</taxon>
        <taxon>rosids</taxon>
        <taxon>malvids</taxon>
        <taxon>Brassicales</taxon>
        <taxon>Brassicaceae</taxon>
        <taxon>Brassiceae</taxon>
        <taxon>Raphanus</taxon>
    </lineage>
</organism>
<keyword evidence="2" id="KW-0929">Antimicrobial</keyword>
<keyword evidence="6" id="KW-0732">Signal</keyword>
<dbReference type="InterPro" id="IPR036574">
    <property type="entry name" value="Scorpion_toxin-like_sf"/>
</dbReference>
<evidence type="ECO:0000256" key="2">
    <source>
        <dbReference type="ARBA" id="ARBA00022529"/>
    </source>
</evidence>
<dbReference type="InterPro" id="IPR010851">
    <property type="entry name" value="DEFL"/>
</dbReference>
<keyword evidence="3" id="KW-0295">Fungicide</keyword>
<dbReference type="CDD" id="cd21805">
    <property type="entry name" value="DEFL_BmBKTx1-like"/>
    <property type="match status" value="1"/>
</dbReference>
<evidence type="ECO:0000313" key="8">
    <source>
        <dbReference type="RefSeq" id="XP_056848206.1"/>
    </source>
</evidence>
<proteinExistence type="inferred from homology"/>
<keyword evidence="5" id="KW-1015">Disulfide bond</keyword>
<keyword evidence="4" id="KW-0611">Plant defense</keyword>
<dbReference type="RefSeq" id="XP_056848206.1">
    <property type="nucleotide sequence ID" value="XM_056992226.1"/>
</dbReference>
<feature type="chain" id="PRO_5040792570" evidence="6">
    <location>
        <begin position="27"/>
        <end position="79"/>
    </location>
</feature>
<evidence type="ECO:0000256" key="4">
    <source>
        <dbReference type="ARBA" id="ARBA00022821"/>
    </source>
</evidence>
<evidence type="ECO:0000256" key="6">
    <source>
        <dbReference type="SAM" id="SignalP"/>
    </source>
</evidence>
<comment type="similarity">
    <text evidence="1">Belongs to the DEFL family.</text>
</comment>
<protein>
    <submittedName>
        <fullName evidence="8">Defensin-like protein 32</fullName>
    </submittedName>
</protein>
<reference evidence="7" key="1">
    <citation type="journal article" date="2019" name="Database">
        <title>The radish genome database (RadishGD): an integrated information resource for radish genomics.</title>
        <authorList>
            <person name="Yu H.J."/>
            <person name="Baek S."/>
            <person name="Lee Y.J."/>
            <person name="Cho A."/>
            <person name="Mun J.H."/>
        </authorList>
    </citation>
    <scope>NUCLEOTIDE SEQUENCE [LARGE SCALE GENOMIC DNA]</scope>
    <source>
        <strain evidence="7">cv. WK10039</strain>
    </source>
</reference>
<keyword evidence="7" id="KW-1185">Reference proteome</keyword>
<evidence type="ECO:0000256" key="3">
    <source>
        <dbReference type="ARBA" id="ARBA00022577"/>
    </source>
</evidence>
<sequence length="79" mass="8524">MASSKTCLFLVFLCLVVLFIPKSTQAEGGEGKGKPILIGTCYTFPHCNQSCIESNFSSGKCVPLPPPGINFVCVCYPKY</sequence>
<dbReference type="Gene3D" id="3.30.30.10">
    <property type="entry name" value="Knottin, scorpion toxin-like"/>
    <property type="match status" value="1"/>
</dbReference>
<dbReference type="Pfam" id="PF25052">
    <property type="entry name" value="AtDEF-like"/>
    <property type="match status" value="1"/>
</dbReference>
<dbReference type="GeneID" id="108819915"/>
<name>A0A9W3C9Q8_RAPSA</name>
<evidence type="ECO:0000313" key="7">
    <source>
        <dbReference type="Proteomes" id="UP000504610"/>
    </source>
</evidence>
<dbReference type="KEGG" id="rsz:108819915"/>
<evidence type="ECO:0000256" key="5">
    <source>
        <dbReference type="ARBA" id="ARBA00023157"/>
    </source>
</evidence>
<feature type="signal peptide" evidence="6">
    <location>
        <begin position="1"/>
        <end position="26"/>
    </location>
</feature>
<dbReference type="SUPFAM" id="SSF57095">
    <property type="entry name" value="Scorpion toxin-like"/>
    <property type="match status" value="1"/>
</dbReference>
<dbReference type="Proteomes" id="UP000504610">
    <property type="component" value="Chromosome 8"/>
</dbReference>
<dbReference type="AlphaFoldDB" id="A0A9W3C9Q8"/>
<accession>A0A9W3C9Q8</accession>
<dbReference type="GO" id="GO:0050832">
    <property type="term" value="P:defense response to fungus"/>
    <property type="evidence" value="ECO:0007669"/>
    <property type="project" value="UniProtKB-KW"/>
</dbReference>